<reference evidence="4" key="1">
    <citation type="submission" date="2013-08" db="EMBL/GenBank/DDBJ databases">
        <title>Gene expansion shapes genome architecture in the human pathogen Lichtheimia corymbifera: an evolutionary genomics analysis in the ancient terrestrial Mucorales (Mucoromycotina).</title>
        <authorList>
            <person name="Schwartze V.U."/>
            <person name="Winter S."/>
            <person name="Shelest E."/>
            <person name="Marcet-Houben M."/>
            <person name="Horn F."/>
            <person name="Wehner S."/>
            <person name="Hoffmann K."/>
            <person name="Riege K."/>
            <person name="Sammeth M."/>
            <person name="Nowrousian M."/>
            <person name="Valiante V."/>
            <person name="Linde J."/>
            <person name="Jacobsen I.D."/>
            <person name="Marz M."/>
            <person name="Brakhage A.A."/>
            <person name="Gabaldon T."/>
            <person name="Bocker S."/>
            <person name="Voigt K."/>
        </authorList>
    </citation>
    <scope>NUCLEOTIDE SEQUENCE [LARGE SCALE GENOMIC DNA]</scope>
    <source>
        <strain evidence="4">FSU 9682</strain>
    </source>
</reference>
<dbReference type="SUPFAM" id="SSF48208">
    <property type="entry name" value="Six-hairpin glycosidases"/>
    <property type="match status" value="1"/>
</dbReference>
<sequence length="363" mass="41407">METLEQTYVAWRGKYLRTYQDGFYIYYKEPSENVPEMTCSEAHGYGMLISVLKRNQMDFDGLCRYYLRWRNHKGLMQWQQKSTRSGEFVPGDEGGQNCATDGDVDIATALFLAAKVWGRGGAQGELDYRAMATELAAAVWQHCINHETYMPLIGDWADPGDDAYLLTRPSDFILSGFLVFYQEDSARQQQWASVMNAIINTTQGQLSMNPQTGLIADFLKMDPNSKLYYPARGEVLESEHDGDWNWNSCRVPWRLGHYYMLTRDDRIRGVLETQAQFFAGQLAQRGVCGDGDCGVRAGYHLNGQCYADYTDMAFVAPVSFLFWVLGWQNQLSHVLQDMNGIQERTYFGESIAMMCVLMATVPY</sequence>
<evidence type="ECO:0000256" key="2">
    <source>
        <dbReference type="ARBA" id="ARBA00022801"/>
    </source>
</evidence>
<dbReference type="InterPro" id="IPR012341">
    <property type="entry name" value="6hp_glycosidase-like_sf"/>
</dbReference>
<dbReference type="Gene3D" id="1.50.10.10">
    <property type="match status" value="1"/>
</dbReference>
<dbReference type="Pfam" id="PF01270">
    <property type="entry name" value="Glyco_hydro_8"/>
    <property type="match status" value="1"/>
</dbReference>
<evidence type="ECO:0000256" key="1">
    <source>
        <dbReference type="ARBA" id="ARBA00009209"/>
    </source>
</evidence>
<dbReference type="AlphaFoldDB" id="A0A068RVX6"/>
<evidence type="ECO:0000313" key="5">
    <source>
        <dbReference type="Proteomes" id="UP000027586"/>
    </source>
</evidence>
<keyword evidence="5" id="KW-1185">Reference proteome</keyword>
<dbReference type="VEuPathDB" id="FungiDB:LCOR_05582.1"/>
<keyword evidence="3" id="KW-0326">Glycosidase</keyword>
<dbReference type="PRINTS" id="PR00735">
    <property type="entry name" value="GLHYDRLASE8"/>
</dbReference>
<keyword evidence="2" id="KW-0378">Hydrolase</keyword>
<dbReference type="OrthoDB" id="2541080at2759"/>
<organism evidence="4 5">
    <name type="scientific">Lichtheimia corymbifera JMRC:FSU:9682</name>
    <dbReference type="NCBI Taxonomy" id="1263082"/>
    <lineage>
        <taxon>Eukaryota</taxon>
        <taxon>Fungi</taxon>
        <taxon>Fungi incertae sedis</taxon>
        <taxon>Mucoromycota</taxon>
        <taxon>Mucoromycotina</taxon>
        <taxon>Mucoromycetes</taxon>
        <taxon>Mucorales</taxon>
        <taxon>Lichtheimiaceae</taxon>
        <taxon>Lichtheimia</taxon>
    </lineage>
</organism>
<dbReference type="GO" id="GO:0004553">
    <property type="term" value="F:hydrolase activity, hydrolyzing O-glycosyl compounds"/>
    <property type="evidence" value="ECO:0007669"/>
    <property type="project" value="InterPro"/>
</dbReference>
<dbReference type="InterPro" id="IPR008928">
    <property type="entry name" value="6-hairpin_glycosidase_sf"/>
</dbReference>
<dbReference type="Proteomes" id="UP000027586">
    <property type="component" value="Unassembled WGS sequence"/>
</dbReference>
<name>A0A068RVX6_9FUNG</name>
<dbReference type="InterPro" id="IPR002037">
    <property type="entry name" value="Glyco_hydro_8"/>
</dbReference>
<dbReference type="GO" id="GO:0005975">
    <property type="term" value="P:carbohydrate metabolic process"/>
    <property type="evidence" value="ECO:0007669"/>
    <property type="project" value="InterPro"/>
</dbReference>
<evidence type="ECO:0000256" key="3">
    <source>
        <dbReference type="ARBA" id="ARBA00023295"/>
    </source>
</evidence>
<proteinExistence type="inferred from homology"/>
<comment type="caution">
    <text evidence="4">The sequence shown here is derived from an EMBL/GenBank/DDBJ whole genome shotgun (WGS) entry which is preliminary data.</text>
</comment>
<comment type="similarity">
    <text evidence="1">Belongs to the glycosyl hydrolase 8 (cellulase D) family.</text>
</comment>
<accession>A0A068RVX6</accession>
<evidence type="ECO:0000313" key="4">
    <source>
        <dbReference type="EMBL" id="CDH54323.1"/>
    </source>
</evidence>
<protein>
    <submittedName>
        <fullName evidence="4">Licheninase</fullName>
    </submittedName>
</protein>
<dbReference type="EMBL" id="CBTN010000022">
    <property type="protein sequence ID" value="CDH54323.1"/>
    <property type="molecule type" value="Genomic_DNA"/>
</dbReference>
<gene>
    <name evidence="4" type="ORF">LCOR_05582.1</name>
</gene>